<comment type="caution">
    <text evidence="1">The sequence shown here is derived from an EMBL/GenBank/DDBJ whole genome shotgun (WGS) entry which is preliminary data.</text>
</comment>
<organism evidence="1 2">
    <name type="scientific">Cupriavidus campinensis</name>
    <dbReference type="NCBI Taxonomy" id="151783"/>
    <lineage>
        <taxon>Bacteria</taxon>
        <taxon>Pseudomonadati</taxon>
        <taxon>Pseudomonadota</taxon>
        <taxon>Betaproteobacteria</taxon>
        <taxon>Burkholderiales</taxon>
        <taxon>Burkholderiaceae</taxon>
        <taxon>Cupriavidus</taxon>
    </lineage>
</organism>
<protein>
    <submittedName>
        <fullName evidence="1">Uncharacterized protein</fullName>
    </submittedName>
</protein>
<evidence type="ECO:0000313" key="1">
    <source>
        <dbReference type="EMBL" id="TSP11017.1"/>
    </source>
</evidence>
<gene>
    <name evidence="1" type="ORF">FGG12_19335</name>
</gene>
<keyword evidence="2" id="KW-1185">Reference proteome</keyword>
<proteinExistence type="predicted"/>
<dbReference type="Proteomes" id="UP000318943">
    <property type="component" value="Unassembled WGS sequence"/>
</dbReference>
<dbReference type="RefSeq" id="WP_144200213.1">
    <property type="nucleotide sequence ID" value="NZ_CAJPVH010000008.1"/>
</dbReference>
<sequence>MLHLFGTAAPKHRLRKISWSKLRFHNVTAPAGYCFTKAAVLEAIRHASGDTSTAQWSIVNVTLDDDTSEWAVAAYWNGELKNGFVEPCFTLDAMKEIARRYPELLTYNSQKGFLTLDEEAARAVEPRLVDAGEYGSVSLFQFDGWCWFLAE</sequence>
<evidence type="ECO:0000313" key="2">
    <source>
        <dbReference type="Proteomes" id="UP000318943"/>
    </source>
</evidence>
<accession>A0ABY3EJ91</accession>
<dbReference type="EMBL" id="VCIZ01000012">
    <property type="protein sequence ID" value="TSP11017.1"/>
    <property type="molecule type" value="Genomic_DNA"/>
</dbReference>
<name>A0ABY3EJ91_9BURK</name>
<reference evidence="1 2" key="1">
    <citation type="submission" date="2019-05" db="EMBL/GenBank/DDBJ databases">
        <title>Whole genome sequence analysis of Cupriavidus campinensis S14E4C strain.</title>
        <authorList>
            <person name="Abbaszade G."/>
            <person name="Szabo A."/>
            <person name="Toumi M."/>
            <person name="Toth E."/>
        </authorList>
    </citation>
    <scope>NUCLEOTIDE SEQUENCE [LARGE SCALE GENOMIC DNA]</scope>
    <source>
        <strain evidence="1 2">S14E4C</strain>
    </source>
</reference>